<dbReference type="Pfam" id="PF13416">
    <property type="entry name" value="SBP_bac_8"/>
    <property type="match status" value="1"/>
</dbReference>
<dbReference type="GO" id="GO:1901982">
    <property type="term" value="F:maltose binding"/>
    <property type="evidence" value="ECO:0007669"/>
    <property type="project" value="TreeGrafter"/>
</dbReference>
<name>A0A7Y2E535_UNCEI</name>
<dbReference type="InterPro" id="IPR006059">
    <property type="entry name" value="SBP"/>
</dbReference>
<dbReference type="Gene3D" id="3.40.190.10">
    <property type="entry name" value="Periplasmic binding protein-like II"/>
    <property type="match status" value="2"/>
</dbReference>
<feature type="region of interest" description="Disordered" evidence="5">
    <location>
        <begin position="393"/>
        <end position="414"/>
    </location>
</feature>
<keyword evidence="4" id="KW-0732">Signal</keyword>
<keyword evidence="3" id="KW-0762">Sugar transport</keyword>
<evidence type="ECO:0000256" key="3">
    <source>
        <dbReference type="ARBA" id="ARBA00022597"/>
    </source>
</evidence>
<sequence>MRRMTQWVITLLAGLFVFGGLGCGMGGGNNDKKIVIWEQRDPQERRVMEWAIKSFEEAHDVEITLVHYDTENLRTQFQTAALGGGGPDLVYGPSDQIGPFSVLSIILPLDDFMPAEFWDKFEPGALDRLGGKVWAAPDQVGNHLALLYNKVLLPEPPTTFDELIRMAKAQTIDEEGDGRFEQYGIALQLEEPFWLVPFITAYGGWVMDDESNPDLDNQSTVQALQFLKDLKDKHEVTPKESTYELMDTLFKQGNVAMIVNGAWSFREYIDYGIDLGIARIPRVKPGGKWASPMVGSKGYSVNVNVPASKAPIIKELLEHLTSVIVTSRFATELGILPSVTTAYSNPLVKDDPVLIASKSQFDVGTRMPVVPEMRIIWDSMRPNMQLVMNGSKSPAQAARNMQGEAMQKIKASRR</sequence>
<gene>
    <name evidence="6" type="ORF">HKN21_01225</name>
</gene>
<comment type="similarity">
    <text evidence="1">Belongs to the bacterial solute-binding protein 1 family.</text>
</comment>
<evidence type="ECO:0000256" key="1">
    <source>
        <dbReference type="ARBA" id="ARBA00008520"/>
    </source>
</evidence>
<dbReference type="Proteomes" id="UP000547674">
    <property type="component" value="Unassembled WGS sequence"/>
</dbReference>
<dbReference type="GO" id="GO:0015768">
    <property type="term" value="P:maltose transport"/>
    <property type="evidence" value="ECO:0007669"/>
    <property type="project" value="TreeGrafter"/>
</dbReference>
<accession>A0A7Y2E535</accession>
<dbReference type="PANTHER" id="PTHR30061">
    <property type="entry name" value="MALTOSE-BINDING PERIPLASMIC PROTEIN"/>
    <property type="match status" value="1"/>
</dbReference>
<evidence type="ECO:0000256" key="2">
    <source>
        <dbReference type="ARBA" id="ARBA00022448"/>
    </source>
</evidence>
<evidence type="ECO:0000313" key="7">
    <source>
        <dbReference type="Proteomes" id="UP000547674"/>
    </source>
</evidence>
<organism evidence="6 7">
    <name type="scientific">Eiseniibacteriota bacterium</name>
    <dbReference type="NCBI Taxonomy" id="2212470"/>
    <lineage>
        <taxon>Bacteria</taxon>
        <taxon>Candidatus Eiseniibacteriota</taxon>
    </lineage>
</organism>
<protein>
    <submittedName>
        <fullName evidence="6">Extracellular solute-binding protein</fullName>
    </submittedName>
</protein>
<evidence type="ECO:0000313" key="6">
    <source>
        <dbReference type="EMBL" id="NNF05358.1"/>
    </source>
</evidence>
<dbReference type="GO" id="GO:0015144">
    <property type="term" value="F:carbohydrate transmembrane transporter activity"/>
    <property type="evidence" value="ECO:0007669"/>
    <property type="project" value="InterPro"/>
</dbReference>
<proteinExistence type="inferred from homology"/>
<dbReference type="PANTHER" id="PTHR30061:SF50">
    <property type="entry name" value="MALTOSE_MALTODEXTRIN-BINDING PERIPLASMIC PROTEIN"/>
    <property type="match status" value="1"/>
</dbReference>
<evidence type="ECO:0000256" key="4">
    <source>
        <dbReference type="ARBA" id="ARBA00022729"/>
    </source>
</evidence>
<keyword evidence="2" id="KW-0813">Transport</keyword>
<dbReference type="PRINTS" id="PR00181">
    <property type="entry name" value="MALTOSEBP"/>
</dbReference>
<dbReference type="SUPFAM" id="SSF53850">
    <property type="entry name" value="Periplasmic binding protein-like II"/>
    <property type="match status" value="1"/>
</dbReference>
<dbReference type="GO" id="GO:0055052">
    <property type="term" value="C:ATP-binding cassette (ABC) transporter complex, substrate-binding subunit-containing"/>
    <property type="evidence" value="ECO:0007669"/>
    <property type="project" value="TreeGrafter"/>
</dbReference>
<comment type="caution">
    <text evidence="6">The sequence shown here is derived from an EMBL/GenBank/DDBJ whole genome shotgun (WGS) entry which is preliminary data.</text>
</comment>
<dbReference type="PROSITE" id="PS51257">
    <property type="entry name" value="PROKAR_LIPOPROTEIN"/>
    <property type="match status" value="1"/>
</dbReference>
<dbReference type="AlphaFoldDB" id="A0A7Y2E535"/>
<dbReference type="InterPro" id="IPR006060">
    <property type="entry name" value="Maltose/Cyclodextrin-bd"/>
</dbReference>
<dbReference type="EMBL" id="JABDJR010000041">
    <property type="protein sequence ID" value="NNF05358.1"/>
    <property type="molecule type" value="Genomic_DNA"/>
</dbReference>
<reference evidence="6 7" key="1">
    <citation type="submission" date="2020-03" db="EMBL/GenBank/DDBJ databases">
        <title>Metabolic flexibility allows generalist bacteria to become dominant in a frequently disturbed ecosystem.</title>
        <authorList>
            <person name="Chen Y.-J."/>
            <person name="Leung P.M."/>
            <person name="Bay S.K."/>
            <person name="Hugenholtz P."/>
            <person name="Kessler A.J."/>
            <person name="Shelley G."/>
            <person name="Waite D.W."/>
            <person name="Cook P.L."/>
            <person name="Greening C."/>
        </authorList>
    </citation>
    <scope>NUCLEOTIDE SEQUENCE [LARGE SCALE GENOMIC DNA]</scope>
    <source>
        <strain evidence="6">SS_bin_28</strain>
    </source>
</reference>
<evidence type="ECO:0000256" key="5">
    <source>
        <dbReference type="SAM" id="MobiDB-lite"/>
    </source>
</evidence>
<dbReference type="GO" id="GO:0042956">
    <property type="term" value="P:maltodextrin transmembrane transport"/>
    <property type="evidence" value="ECO:0007669"/>
    <property type="project" value="TreeGrafter"/>
</dbReference>